<dbReference type="EMBL" id="GL996510">
    <property type="protein sequence ID" value="EGV66657.1"/>
    <property type="molecule type" value="Genomic_DNA"/>
</dbReference>
<feature type="region of interest" description="Disordered" evidence="1">
    <location>
        <begin position="1"/>
        <end position="39"/>
    </location>
</feature>
<evidence type="ECO:0000313" key="4">
    <source>
        <dbReference type="Proteomes" id="UP000000707"/>
    </source>
</evidence>
<dbReference type="PROSITE" id="PS50812">
    <property type="entry name" value="PWWP"/>
    <property type="match status" value="1"/>
</dbReference>
<dbReference type="Gene3D" id="2.30.30.140">
    <property type="match status" value="1"/>
</dbReference>
<evidence type="ECO:0000313" key="3">
    <source>
        <dbReference type="EMBL" id="EGV66657.1"/>
    </source>
</evidence>
<organism evidence="4">
    <name type="scientific">Candida tenuis (strain ATCC 10573 / BCRC 21748 / CBS 615 / JCM 9827 / NBRC 10315 / NRRL Y-1498 / VKM Y-70)</name>
    <name type="common">Yeast</name>
    <name type="synonym">Yamadazyma tenuis</name>
    <dbReference type="NCBI Taxonomy" id="590646"/>
    <lineage>
        <taxon>Eukaryota</taxon>
        <taxon>Fungi</taxon>
        <taxon>Dikarya</taxon>
        <taxon>Ascomycota</taxon>
        <taxon>Saccharomycotina</taxon>
        <taxon>Pichiomycetes</taxon>
        <taxon>Debaryomycetaceae</taxon>
        <taxon>Yamadazyma</taxon>
    </lineage>
</organism>
<evidence type="ECO:0000256" key="1">
    <source>
        <dbReference type="SAM" id="MobiDB-lite"/>
    </source>
</evidence>
<reference evidence="3 4" key="1">
    <citation type="journal article" date="2011" name="Proc. Natl. Acad. Sci. U.S.A.">
        <title>Comparative genomics of xylose-fermenting fungi for enhanced biofuel production.</title>
        <authorList>
            <person name="Wohlbach D.J."/>
            <person name="Kuo A."/>
            <person name="Sato T.K."/>
            <person name="Potts K.M."/>
            <person name="Salamov A.A."/>
            <person name="LaButti K.M."/>
            <person name="Sun H."/>
            <person name="Clum A."/>
            <person name="Pangilinan J.L."/>
            <person name="Lindquist E.A."/>
            <person name="Lucas S."/>
            <person name="Lapidus A."/>
            <person name="Jin M."/>
            <person name="Gunawan C."/>
            <person name="Balan V."/>
            <person name="Dale B.E."/>
            <person name="Jeffries T.W."/>
            <person name="Zinkel R."/>
            <person name="Barry K.W."/>
            <person name="Grigoriev I.V."/>
            <person name="Gasch A.P."/>
        </authorList>
    </citation>
    <scope>NUCLEOTIDE SEQUENCE [LARGE SCALE GENOMIC DNA]</scope>
    <source>
        <strain evidence="4">ATCC 10573 / BCRC 21748 / CBS 615 / JCM 9827 / NBRC 10315 / NRRL Y-1498 / VKM Y-70</strain>
    </source>
</reference>
<dbReference type="STRING" id="590646.G3AX08"/>
<name>G3AX08_CANTC</name>
<dbReference type="Proteomes" id="UP000000707">
    <property type="component" value="Unassembled WGS sequence"/>
</dbReference>
<dbReference type="HOGENOM" id="CLU_2378341_0_0_1"/>
<dbReference type="Pfam" id="PF00855">
    <property type="entry name" value="PWWP"/>
    <property type="match status" value="1"/>
</dbReference>
<keyword evidence="4" id="KW-1185">Reference proteome</keyword>
<sequence>MSQSEDQVPRSPPEASPAPDNDNVVEKNHPNPPSDAFSPTSIVLAKVKGYPPWPAMVLDEMILPDHILARRPKTVKLPPKRKNQGPVLILPVRFF</sequence>
<dbReference type="InterPro" id="IPR000313">
    <property type="entry name" value="PWWP_dom"/>
</dbReference>
<dbReference type="KEGG" id="cten:18246501"/>
<dbReference type="AlphaFoldDB" id="G3AX08"/>
<dbReference type="eggNOG" id="ENOG502S6Q4">
    <property type="taxonomic scope" value="Eukaryota"/>
</dbReference>
<dbReference type="GeneID" id="18246501"/>
<dbReference type="SUPFAM" id="SSF63748">
    <property type="entry name" value="Tudor/PWWP/MBT"/>
    <property type="match status" value="1"/>
</dbReference>
<protein>
    <recommendedName>
        <fullName evidence="2">PWWP domain-containing protein</fullName>
    </recommendedName>
</protein>
<evidence type="ECO:0000259" key="2">
    <source>
        <dbReference type="PROSITE" id="PS50812"/>
    </source>
</evidence>
<feature type="domain" description="PWWP" evidence="2">
    <location>
        <begin position="39"/>
        <end position="95"/>
    </location>
</feature>
<gene>
    <name evidence="3" type="ORF">CANTEDRAFT_112378</name>
</gene>
<proteinExistence type="predicted"/>
<accession>G3AX08</accession>
<dbReference type="OrthoDB" id="62853at2759"/>
<feature type="non-terminal residue" evidence="3">
    <location>
        <position position="95"/>
    </location>
</feature>